<evidence type="ECO:0008006" key="3">
    <source>
        <dbReference type="Google" id="ProtNLM"/>
    </source>
</evidence>
<proteinExistence type="predicted"/>
<dbReference type="InterPro" id="IPR036411">
    <property type="entry name" value="TorD-like_sf"/>
</dbReference>
<protein>
    <recommendedName>
        <fullName evidence="3">Cytoplasmic chaperone TorD</fullName>
    </recommendedName>
</protein>
<dbReference type="Gene3D" id="1.10.3480.10">
    <property type="entry name" value="TorD-like"/>
    <property type="match status" value="1"/>
</dbReference>
<accession>C9PQJ2</accession>
<reference evidence="1 2" key="1">
    <citation type="submission" date="2009-10" db="EMBL/GenBank/DDBJ databases">
        <authorList>
            <person name="Muzny D."/>
            <person name="Qin X."/>
            <person name="Deng J."/>
            <person name="Jiang H."/>
            <person name="Liu Y."/>
            <person name="Qu J."/>
            <person name="Song X.-Z."/>
            <person name="Zhang L."/>
            <person name="Thornton R."/>
            <person name="Coyle M."/>
            <person name="Francisco L."/>
            <person name="Jackson L."/>
            <person name="Javaid M."/>
            <person name="Korchina V."/>
            <person name="Kovar C."/>
            <person name="Mata R."/>
            <person name="Mathew T."/>
            <person name="Ngo R."/>
            <person name="Nguyen L."/>
            <person name="Nguyen N."/>
            <person name="Okwuonu G."/>
            <person name="Ongeri F."/>
            <person name="Pham C."/>
            <person name="Simmons D."/>
            <person name="Wilczek-Boney K."/>
            <person name="Hale W."/>
            <person name="Jakkamsetti A."/>
            <person name="Pham P."/>
            <person name="Ruth R."/>
            <person name="San Lucas F."/>
            <person name="Warren J."/>
            <person name="Zhang J."/>
            <person name="Zhao Z."/>
            <person name="Zhou C."/>
            <person name="Zhu D."/>
            <person name="Lee S."/>
            <person name="Bess C."/>
            <person name="Blankenburg K."/>
            <person name="Forbes L."/>
            <person name="Fu Q."/>
            <person name="Gubbala S."/>
            <person name="Hirani K."/>
            <person name="Jayaseelan J.C."/>
            <person name="Lara F."/>
            <person name="Munidasa M."/>
            <person name="Palculict T."/>
            <person name="Patil S."/>
            <person name="Pu L.-L."/>
            <person name="Saada N."/>
            <person name="Tang L."/>
            <person name="Weissenberger G."/>
            <person name="Zhu Y."/>
            <person name="Hemphill L."/>
            <person name="Shang Y."/>
            <person name="Youmans B."/>
            <person name="Ayvaz T."/>
            <person name="Ross M."/>
            <person name="Santibanez J."/>
            <person name="Aqrawi P."/>
            <person name="Gross S."/>
            <person name="Joshi V."/>
            <person name="Fowler G."/>
            <person name="Nazareth L."/>
            <person name="Reid J."/>
            <person name="Worley K."/>
            <person name="Petrosino J."/>
            <person name="Highlander S."/>
            <person name="Gibbs R."/>
        </authorList>
    </citation>
    <scope>NUCLEOTIDE SEQUENCE [LARGE SCALE GENOMIC DNA]</scope>
    <source>
        <strain evidence="1 2">ATCC 43325</strain>
    </source>
</reference>
<dbReference type="OrthoDB" id="5684843at2"/>
<dbReference type="PANTHER" id="PTHR34227:SF12">
    <property type="entry name" value="CHAPERONE PROTEIN YCDY"/>
    <property type="match status" value="1"/>
</dbReference>
<dbReference type="HOGENOM" id="CLU_077650_7_2_6"/>
<dbReference type="InterPro" id="IPR026269">
    <property type="entry name" value="DmsD-type"/>
</dbReference>
<sequence length="191" mass="21612">MTTENQLNHFSMISRLFGNLFYRSPCDPILVNVFAWLQQKGLTSLWVLDTDAQSQQAIDSVQMPLDLIALDKEYQKLFGGENPQISSKISTYGVDVEAFVNFRRTRGMPEVDSADHFALLLLTASWIEDNLDSLAAQHAFFEQFLLPCASKFLRHVESKATLPFYRSLALLTEEILAAMADELEEETVVAE</sequence>
<evidence type="ECO:0000313" key="2">
    <source>
        <dbReference type="Proteomes" id="UP000005519"/>
    </source>
</evidence>
<organism evidence="1 2">
    <name type="scientific">Pasteurella dagmatis ATCC 43325</name>
    <dbReference type="NCBI Taxonomy" id="667128"/>
    <lineage>
        <taxon>Bacteria</taxon>
        <taxon>Pseudomonadati</taxon>
        <taxon>Pseudomonadota</taxon>
        <taxon>Gammaproteobacteria</taxon>
        <taxon>Pasteurellales</taxon>
        <taxon>Pasteurellaceae</taxon>
        <taxon>Pasteurella</taxon>
    </lineage>
</organism>
<keyword evidence="2" id="KW-1185">Reference proteome</keyword>
<dbReference type="PANTHER" id="PTHR34227">
    <property type="entry name" value="CHAPERONE PROTEIN YCDY"/>
    <property type="match status" value="1"/>
</dbReference>
<name>C9PQJ2_9PAST</name>
<dbReference type="PIRSF" id="PIRSF004690">
    <property type="entry name" value="DmsD"/>
    <property type="match status" value="1"/>
</dbReference>
<dbReference type="InterPro" id="IPR050289">
    <property type="entry name" value="TorD/DmsD_chaperones"/>
</dbReference>
<dbReference type="STRING" id="667128.HMPREF0621_1185"/>
<evidence type="ECO:0000313" key="1">
    <source>
        <dbReference type="EMBL" id="EEX50114.1"/>
    </source>
</evidence>
<dbReference type="EMBL" id="ACZR01000013">
    <property type="protein sequence ID" value="EEX50114.1"/>
    <property type="molecule type" value="Genomic_DNA"/>
</dbReference>
<gene>
    <name evidence="1" type="ORF">HMPREF0621_1185</name>
</gene>
<comment type="caution">
    <text evidence="1">The sequence shown here is derived from an EMBL/GenBank/DDBJ whole genome shotgun (WGS) entry which is preliminary data.</text>
</comment>
<dbReference type="RefSeq" id="WP_005761936.1">
    <property type="nucleotide sequence ID" value="NZ_GG704810.1"/>
</dbReference>
<dbReference type="AlphaFoldDB" id="C9PQJ2"/>
<dbReference type="Proteomes" id="UP000005519">
    <property type="component" value="Unassembled WGS sequence"/>
</dbReference>
<dbReference type="SUPFAM" id="SSF89155">
    <property type="entry name" value="TorD-like"/>
    <property type="match status" value="1"/>
</dbReference>